<evidence type="ECO:0000313" key="2">
    <source>
        <dbReference type="EMBL" id="KAK2606324.1"/>
    </source>
</evidence>
<dbReference type="EMBL" id="JASWJB010000042">
    <property type="protein sequence ID" value="KAK2606324.1"/>
    <property type="molecule type" value="Genomic_DNA"/>
</dbReference>
<dbReference type="Pfam" id="PF12296">
    <property type="entry name" value="HsbA"/>
    <property type="match status" value="1"/>
</dbReference>
<comment type="caution">
    <text evidence="2">The sequence shown here is derived from an EMBL/GenBank/DDBJ whole genome shotgun (WGS) entry which is preliminary data.</text>
</comment>
<keyword evidence="3" id="KW-1185">Reference proteome</keyword>
<dbReference type="Proteomes" id="UP001251528">
    <property type="component" value="Unassembled WGS sequence"/>
</dbReference>
<proteinExistence type="predicted"/>
<evidence type="ECO:0000256" key="1">
    <source>
        <dbReference type="SAM" id="SignalP"/>
    </source>
</evidence>
<protein>
    <submittedName>
        <fullName evidence="2">Uncharacterized protein</fullName>
    </submittedName>
</protein>
<feature type="signal peptide" evidence="1">
    <location>
        <begin position="1"/>
        <end position="17"/>
    </location>
</feature>
<evidence type="ECO:0000313" key="3">
    <source>
        <dbReference type="Proteomes" id="UP001251528"/>
    </source>
</evidence>
<sequence length="168" mass="17308">MLSKVLLSALFALPALAQNGGIPGILATITTDIRALNQSLTAFHGNDDALSGILGNSNKLKSDLNAGTTQARSTPPLVFKDSLALAGSTAGLARDSNETITTLISKKPDFDKIGASSIVVSLVKDLQTSAKDFSDAVVEKLPGEIAPVGDQLVGLINDGFARGIKAYS</sequence>
<name>A0AAJ0CW55_9HYPO</name>
<accession>A0AAJ0CW55</accession>
<dbReference type="PANTHER" id="PTHR38123:SF6">
    <property type="entry name" value="CELL WALL SERINE-THREONINE-RICH GALACTOMANNOPROTEIN MP1 (AFU_ORTHOLOGUE AFUA_4G03240)"/>
    <property type="match status" value="1"/>
</dbReference>
<dbReference type="AlphaFoldDB" id="A0AAJ0CW55"/>
<dbReference type="PANTHER" id="PTHR38123">
    <property type="entry name" value="CELL WALL SERINE-THREONINE-RICH GALACTOMANNOPROTEIN MP1 (AFU_ORTHOLOGUE AFUA_4G03240)"/>
    <property type="match status" value="1"/>
</dbReference>
<feature type="chain" id="PRO_5042556691" evidence="1">
    <location>
        <begin position="18"/>
        <end position="168"/>
    </location>
</feature>
<dbReference type="InterPro" id="IPR021054">
    <property type="entry name" value="Cell_wall_mannoprotein_1"/>
</dbReference>
<keyword evidence="1" id="KW-0732">Signal</keyword>
<dbReference type="GO" id="GO:0005576">
    <property type="term" value="C:extracellular region"/>
    <property type="evidence" value="ECO:0007669"/>
    <property type="project" value="TreeGrafter"/>
</dbReference>
<reference evidence="2" key="1">
    <citation type="submission" date="2023-06" db="EMBL/GenBank/DDBJ databases">
        <title>Conoideocrella luteorostrata (Hypocreales: Clavicipitaceae), a potential biocontrol fungus for elongate hemlock scale in United States Christmas tree production areas.</title>
        <authorList>
            <person name="Barrett H."/>
            <person name="Lovett B."/>
            <person name="Macias A.M."/>
            <person name="Stajich J.E."/>
            <person name="Kasson M.T."/>
        </authorList>
    </citation>
    <scope>NUCLEOTIDE SEQUENCE</scope>
    <source>
        <strain evidence="2">ARSEF 14590</strain>
    </source>
</reference>
<organism evidence="2 3">
    <name type="scientific">Conoideocrella luteorostrata</name>
    <dbReference type="NCBI Taxonomy" id="1105319"/>
    <lineage>
        <taxon>Eukaryota</taxon>
        <taxon>Fungi</taxon>
        <taxon>Dikarya</taxon>
        <taxon>Ascomycota</taxon>
        <taxon>Pezizomycotina</taxon>
        <taxon>Sordariomycetes</taxon>
        <taxon>Hypocreomycetidae</taxon>
        <taxon>Hypocreales</taxon>
        <taxon>Clavicipitaceae</taxon>
        <taxon>Conoideocrella</taxon>
    </lineage>
</organism>
<gene>
    <name evidence="2" type="ORF">QQS21_003255</name>
</gene>
<dbReference type="Gene3D" id="1.20.1280.140">
    <property type="match status" value="1"/>
</dbReference>